<dbReference type="EMBL" id="NGKA01000001">
    <property type="protein sequence ID" value="RSU15584.1"/>
    <property type="molecule type" value="Genomic_DNA"/>
</dbReference>
<comment type="caution">
    <text evidence="4">The sequence shown here is derived from an EMBL/GenBank/DDBJ whole genome shotgun (WGS) entry which is preliminary data.</text>
</comment>
<dbReference type="Gene3D" id="1.25.40.10">
    <property type="entry name" value="Tetratricopeptide repeat domain"/>
    <property type="match status" value="3"/>
</dbReference>
<evidence type="ECO:0000256" key="1">
    <source>
        <dbReference type="ARBA" id="ARBA00022737"/>
    </source>
</evidence>
<evidence type="ECO:0000313" key="5">
    <source>
        <dbReference type="Proteomes" id="UP000287605"/>
    </source>
</evidence>
<protein>
    <submittedName>
        <fullName evidence="4">Uncharacterized protein</fullName>
    </submittedName>
</protein>
<evidence type="ECO:0000313" key="4">
    <source>
        <dbReference type="EMBL" id="RSU15584.1"/>
    </source>
</evidence>
<dbReference type="Proteomes" id="UP000287605">
    <property type="component" value="Unassembled WGS sequence"/>
</dbReference>
<feature type="repeat" description="TPR" evidence="3">
    <location>
        <begin position="239"/>
        <end position="272"/>
    </location>
</feature>
<feature type="repeat" description="TPR" evidence="3">
    <location>
        <begin position="339"/>
        <end position="372"/>
    </location>
</feature>
<dbReference type="InterPro" id="IPR019734">
    <property type="entry name" value="TPR_rpt"/>
</dbReference>
<organism evidence="4 5">
    <name type="scientific">Vagococcus elongatus</name>
    <dbReference type="NCBI Taxonomy" id="180344"/>
    <lineage>
        <taxon>Bacteria</taxon>
        <taxon>Bacillati</taxon>
        <taxon>Bacillota</taxon>
        <taxon>Bacilli</taxon>
        <taxon>Lactobacillales</taxon>
        <taxon>Enterococcaceae</taxon>
        <taxon>Vagococcus</taxon>
    </lineage>
</organism>
<dbReference type="InterPro" id="IPR051012">
    <property type="entry name" value="CellSynth/LPSAsmb/PSIAsmb"/>
</dbReference>
<dbReference type="RefSeq" id="WP_126806140.1">
    <property type="nucleotide sequence ID" value="NZ_NGKA01000001.1"/>
</dbReference>
<dbReference type="Pfam" id="PF14559">
    <property type="entry name" value="TPR_19"/>
    <property type="match status" value="1"/>
</dbReference>
<reference evidence="4 5" key="1">
    <citation type="submission" date="2017-05" db="EMBL/GenBank/DDBJ databases">
        <title>Vagococcus spp. assemblies.</title>
        <authorList>
            <person name="Gulvik C.A."/>
        </authorList>
    </citation>
    <scope>NUCLEOTIDE SEQUENCE [LARGE SCALE GENOMIC DNA]</scope>
    <source>
        <strain evidence="4 5">CCUG 51432</strain>
    </source>
</reference>
<keyword evidence="1" id="KW-0677">Repeat</keyword>
<dbReference type="PANTHER" id="PTHR45586:SF1">
    <property type="entry name" value="LIPOPOLYSACCHARIDE ASSEMBLY PROTEIN B"/>
    <property type="match status" value="1"/>
</dbReference>
<dbReference type="InterPro" id="IPR011990">
    <property type="entry name" value="TPR-like_helical_dom_sf"/>
</dbReference>
<dbReference type="PANTHER" id="PTHR45586">
    <property type="entry name" value="TPR REPEAT-CONTAINING PROTEIN PA4667"/>
    <property type="match status" value="1"/>
</dbReference>
<dbReference type="SMART" id="SM00028">
    <property type="entry name" value="TPR"/>
    <property type="match status" value="7"/>
</dbReference>
<evidence type="ECO:0000256" key="2">
    <source>
        <dbReference type="ARBA" id="ARBA00022803"/>
    </source>
</evidence>
<dbReference type="AlphaFoldDB" id="A0A430B5F8"/>
<name>A0A430B5F8_9ENTE</name>
<dbReference type="OrthoDB" id="2080803at2"/>
<dbReference type="SUPFAM" id="SSF48452">
    <property type="entry name" value="TPR-like"/>
    <property type="match status" value="3"/>
</dbReference>
<sequence>MTAYSEKMLAAIENDDYVQSEIFLEQALRFDDEEILESLGDALFRMGFLDEAKKIFLQLNQKYPNQTTLNISLAEIAIEEDEIDLALDYLSHVRKDDPGYPESLLVAADLYWAIQAPEISESKLKEALTILPDEPAIKFALGELYFEMEKYSKALAYYQQLIKEGYEEFVQTRIPKKIAMIYSQIGEFDAAVTLFEKELAHERSDDVLYFLALLYVQLGERDKAIPLLQEVRLMGDTYLNVYVPLASALIDENQLEEAEEVLKEGLKENPYDLSLYHLASDFAFQYHRLHEAEEYLLDALKIEEDAELTLIKLSNLFLFQEKYEEVLDLLEEGQELMNVQGHWSLAKAYYGLEEYEKAAKQYQKAYEGLADDPEFMKEFGLFLREEGKIGEADNILRQYITLVPDDVEIYDLLEE</sequence>
<feature type="repeat" description="TPR" evidence="3">
    <location>
        <begin position="135"/>
        <end position="168"/>
    </location>
</feature>
<accession>A0A430B5F8</accession>
<keyword evidence="5" id="KW-1185">Reference proteome</keyword>
<evidence type="ECO:0000256" key="3">
    <source>
        <dbReference type="PROSITE-ProRule" id="PRU00339"/>
    </source>
</evidence>
<gene>
    <name evidence="4" type="ORF">CBF29_00475</name>
</gene>
<dbReference type="Pfam" id="PF13174">
    <property type="entry name" value="TPR_6"/>
    <property type="match status" value="2"/>
</dbReference>
<proteinExistence type="predicted"/>
<keyword evidence="2 3" id="KW-0802">TPR repeat</keyword>
<dbReference type="Pfam" id="PF13176">
    <property type="entry name" value="TPR_7"/>
    <property type="match status" value="1"/>
</dbReference>
<dbReference type="PROSITE" id="PS50005">
    <property type="entry name" value="TPR"/>
    <property type="match status" value="3"/>
</dbReference>